<protein>
    <submittedName>
        <fullName evidence="2">Uncharacterized protein</fullName>
    </submittedName>
</protein>
<keyword evidence="3" id="KW-1185">Reference proteome</keyword>
<dbReference type="EMBL" id="JACHIN010000010">
    <property type="protein sequence ID" value="MBB5081531.1"/>
    <property type="molecule type" value="Genomic_DNA"/>
</dbReference>
<feature type="region of interest" description="Disordered" evidence="1">
    <location>
        <begin position="32"/>
        <end position="56"/>
    </location>
</feature>
<name>A0A7W8AAB7_9ACTN</name>
<organism evidence="2 3">
    <name type="scientific">Nonomuraea endophytica</name>
    <dbReference type="NCBI Taxonomy" id="714136"/>
    <lineage>
        <taxon>Bacteria</taxon>
        <taxon>Bacillati</taxon>
        <taxon>Actinomycetota</taxon>
        <taxon>Actinomycetes</taxon>
        <taxon>Streptosporangiales</taxon>
        <taxon>Streptosporangiaceae</taxon>
        <taxon>Nonomuraea</taxon>
    </lineage>
</organism>
<gene>
    <name evidence="2" type="ORF">HNR40_007026</name>
</gene>
<dbReference type="Proteomes" id="UP000568380">
    <property type="component" value="Unassembled WGS sequence"/>
</dbReference>
<evidence type="ECO:0000313" key="3">
    <source>
        <dbReference type="Proteomes" id="UP000568380"/>
    </source>
</evidence>
<dbReference type="AlphaFoldDB" id="A0A7W8AAB7"/>
<dbReference type="RefSeq" id="WP_184968918.1">
    <property type="nucleotide sequence ID" value="NZ_JACHIN010000010.1"/>
</dbReference>
<evidence type="ECO:0000313" key="2">
    <source>
        <dbReference type="EMBL" id="MBB5081531.1"/>
    </source>
</evidence>
<reference evidence="2 3" key="1">
    <citation type="submission" date="2020-08" db="EMBL/GenBank/DDBJ databases">
        <title>Genomic Encyclopedia of Type Strains, Phase IV (KMG-IV): sequencing the most valuable type-strain genomes for metagenomic binning, comparative biology and taxonomic classification.</title>
        <authorList>
            <person name="Goeker M."/>
        </authorList>
    </citation>
    <scope>NUCLEOTIDE SEQUENCE [LARGE SCALE GENOMIC DNA]</scope>
    <source>
        <strain evidence="2 3">DSM 45385</strain>
    </source>
</reference>
<comment type="caution">
    <text evidence="2">The sequence shown here is derived from an EMBL/GenBank/DDBJ whole genome shotgun (WGS) entry which is preliminary data.</text>
</comment>
<proteinExistence type="predicted"/>
<evidence type="ECO:0000256" key="1">
    <source>
        <dbReference type="SAM" id="MobiDB-lite"/>
    </source>
</evidence>
<sequence length="56" mass="6269">MVAAPHPDPHSPQARAERRRAAWWALADPRTDMSEPLDEYGEGFLGAGRTARSPRR</sequence>
<accession>A0A7W8AAB7</accession>